<gene>
    <name evidence="7" type="ORF">SEN4_2</name>
</gene>
<dbReference type="InterPro" id="IPR010332">
    <property type="entry name" value="ATPase_terminase-su_N"/>
</dbReference>
<dbReference type="InterPro" id="IPR035421">
    <property type="entry name" value="Terminase_6C"/>
</dbReference>
<evidence type="ECO:0000313" key="8">
    <source>
        <dbReference type="Proteomes" id="UP000201962"/>
    </source>
</evidence>
<dbReference type="Pfam" id="PF03237">
    <property type="entry name" value="Terminase_6N"/>
    <property type="match status" value="1"/>
</dbReference>
<evidence type="ECO:0000259" key="6">
    <source>
        <dbReference type="Pfam" id="PF17289"/>
    </source>
</evidence>
<feature type="domain" description="Terminase ATPase subunit N-terminal" evidence="5">
    <location>
        <begin position="10"/>
        <end position="62"/>
    </location>
</feature>
<dbReference type="Pfam" id="PF17289">
    <property type="entry name" value="Terminase_6C"/>
    <property type="match status" value="1"/>
</dbReference>
<keyword evidence="4" id="KW-0231">Viral genome packaging</keyword>
<evidence type="ECO:0000256" key="3">
    <source>
        <dbReference type="ARBA" id="ARBA00022840"/>
    </source>
</evidence>
<evidence type="ECO:0000256" key="4">
    <source>
        <dbReference type="ARBA" id="ARBA00023219"/>
    </source>
</evidence>
<keyword evidence="8" id="KW-1185">Reference proteome</keyword>
<name>A0A0M4RE76_9CAUD</name>
<dbReference type="OrthoDB" id="1927at10239"/>
<evidence type="ECO:0000256" key="2">
    <source>
        <dbReference type="ARBA" id="ARBA00022741"/>
    </source>
</evidence>
<dbReference type="GO" id="GO:0005524">
    <property type="term" value="F:ATP binding"/>
    <property type="evidence" value="ECO:0007669"/>
    <property type="project" value="UniProtKB-KW"/>
</dbReference>
<protein>
    <submittedName>
        <fullName evidence="7">Terminase ATPase subunit</fullName>
    </submittedName>
</protein>
<dbReference type="Gene3D" id="3.40.50.300">
    <property type="entry name" value="P-loop containing nucleotide triphosphate hydrolases"/>
    <property type="match status" value="1"/>
</dbReference>
<keyword evidence="1" id="KW-1188">Viral release from host cell</keyword>
<sequence length="570" mass="65410">MNTAEDLSTKAKSLYWQAFSITQISKEIGVSINTIYSWRRRYEWDKATPMQRVQDRTHVRYLRLVEKDDKTPKDFKEIDLLARQLDRFERHERRDQEKEKKAKTPKNHFTEEQITQLRALVFDSLYEHQKRWFKQWNRRNRFILKSRQIGATWYFAREALLRALETGNNQIFLSASRAQAFQFKRFIQKLAREIGVELKGGDAIELSNGAILYFLGTSAATAQSYTGDLYLDEAFWISNFIKLRSVAAGMATQKGLRRTYFSTPSSEEHEAYPFWTGDQFNKNRRRSDRVDIDTSYKALKNGKLCGDNIWRQIVTLEDAVKLGFDLVDTDEIRNENSPDEYANLYGCMFVKAGERAFDYNAILGCGVDGYMPDAWPDWNPFAPRPLGNRPVWVSYDPNGSSGKGDSAGLVVLAPPAVPGGKFRVVERHQLRGMEYEEQANFIKEITTRYNVQHIAIDGTGIGDAVYQLVIKFFPQAVKYNYSPVLKRSMVLKMLMVIRAGRFEFDAGMMDLAQSFMTVRKVTAGGVITYQSDRARGSNHGDLAWATMQGIYNEPIGAEVTGDNGSFVEEF</sequence>
<keyword evidence="3" id="KW-0067">ATP-binding</keyword>
<evidence type="ECO:0000313" key="7">
    <source>
        <dbReference type="EMBL" id="ALF02291.1"/>
    </source>
</evidence>
<keyword evidence="2" id="KW-0547">Nucleotide-binding</keyword>
<dbReference type="Proteomes" id="UP000201962">
    <property type="component" value="Segment"/>
</dbReference>
<feature type="domain" description="Terminase large subunit gp17-like C-terminal" evidence="6">
    <location>
        <begin position="394"/>
        <end position="552"/>
    </location>
</feature>
<organism evidence="7 8">
    <name type="scientific">Salmonella phage SEN4</name>
    <dbReference type="NCBI Taxonomy" id="1647465"/>
    <lineage>
        <taxon>Viruses</taxon>
        <taxon>Duplodnaviria</taxon>
        <taxon>Heunggongvirae</taxon>
        <taxon>Uroviricota</taxon>
        <taxon>Caudoviricetes</taxon>
        <taxon>Peduoviridae</taxon>
        <taxon>Senquatrovirus</taxon>
        <taxon>Senquatrovirus SEN4</taxon>
    </lineage>
</organism>
<dbReference type="RefSeq" id="YP_009218816.1">
    <property type="nucleotide sequence ID" value="NC_029015.2"/>
</dbReference>
<reference evidence="7 8" key="1">
    <citation type="submission" date="2016-11" db="EMBL/GenBank/DDBJ databases">
        <title>Phages of Salmonella enterica subsp. salamae and subsp. diarizonae: novel phages with a mosaic genome structure and activity against pathogenic S. enterica subsp. enterica isolates.</title>
        <authorList>
            <person name="Pastekova L."/>
            <person name="Bosak J."/>
            <person name="Dedicova D."/>
            <person name="Benada O."/>
            <person name="Smarda J."/>
            <person name="Smajs D."/>
        </authorList>
    </citation>
    <scope>NUCLEOTIDE SEQUENCE [LARGE SCALE GENOMIC DNA]</scope>
    <source>
        <strain evidence="7">SEN4</strain>
    </source>
</reference>
<evidence type="ECO:0000256" key="1">
    <source>
        <dbReference type="ARBA" id="ARBA00022612"/>
    </source>
</evidence>
<dbReference type="Pfam" id="PF06056">
    <property type="entry name" value="Terminase_5"/>
    <property type="match status" value="1"/>
</dbReference>
<proteinExistence type="predicted"/>
<evidence type="ECO:0000259" key="5">
    <source>
        <dbReference type="Pfam" id="PF06056"/>
    </source>
</evidence>
<accession>A0A0M4RE76</accession>
<dbReference type="GeneID" id="26644626"/>
<dbReference type="EMBL" id="KT630645">
    <property type="protein sequence ID" value="ALF02291.1"/>
    <property type="molecule type" value="Genomic_DNA"/>
</dbReference>
<dbReference type="KEGG" id="vg:26644626"/>
<dbReference type="Gene3D" id="3.30.420.240">
    <property type="match status" value="1"/>
</dbReference>
<dbReference type="InterPro" id="IPR027417">
    <property type="entry name" value="P-loop_NTPase"/>
</dbReference>